<reference evidence="2" key="1">
    <citation type="journal article" date="2021" name="Proc. Natl. Acad. Sci. U.S.A.">
        <title>A Catalog of Tens of Thousands of Viruses from Human Metagenomes Reveals Hidden Associations with Chronic Diseases.</title>
        <authorList>
            <person name="Tisza M.J."/>
            <person name="Buck C.B."/>
        </authorList>
    </citation>
    <scope>NUCLEOTIDE SEQUENCE</scope>
    <source>
        <strain evidence="2">CtJLD79</strain>
    </source>
</reference>
<keyword evidence="1" id="KW-1133">Transmembrane helix</keyword>
<keyword evidence="1" id="KW-0472">Membrane</keyword>
<keyword evidence="1" id="KW-0812">Transmembrane</keyword>
<evidence type="ECO:0000313" key="2">
    <source>
        <dbReference type="EMBL" id="DAE29706.1"/>
    </source>
</evidence>
<accession>A0A8S5RF04</accession>
<feature type="transmembrane region" description="Helical" evidence="1">
    <location>
        <begin position="6"/>
        <end position="30"/>
    </location>
</feature>
<protein>
    <submittedName>
        <fullName evidence="2">Uncharacterized protein</fullName>
    </submittedName>
</protein>
<organism evidence="2">
    <name type="scientific">virus sp. ctJLD79</name>
    <dbReference type="NCBI Taxonomy" id="2827987"/>
    <lineage>
        <taxon>Viruses</taxon>
    </lineage>
</organism>
<proteinExistence type="predicted"/>
<sequence length="74" mass="8798">MGNAIIWAAVLGAAGITALRALVVTILQVIRMERDRREFMARECRKREMRQEAEYKARFWRSQAEIDRDFDRVR</sequence>
<name>A0A8S5RF04_9VIRU</name>
<dbReference type="EMBL" id="BK059097">
    <property type="protein sequence ID" value="DAE29706.1"/>
    <property type="molecule type" value="Genomic_DNA"/>
</dbReference>
<evidence type="ECO:0000256" key="1">
    <source>
        <dbReference type="SAM" id="Phobius"/>
    </source>
</evidence>